<evidence type="ECO:0000256" key="2">
    <source>
        <dbReference type="ARBA" id="ARBA00022692"/>
    </source>
</evidence>
<dbReference type="InterPro" id="IPR018297">
    <property type="entry name" value="A/G_cyclase_CS"/>
</dbReference>
<dbReference type="PANTHER" id="PTHR11920:SF501">
    <property type="entry name" value="GUANYLATE CYCLASE 32E"/>
    <property type="match status" value="1"/>
</dbReference>
<dbReference type="PANTHER" id="PTHR11920">
    <property type="entry name" value="GUANYLYL CYCLASE"/>
    <property type="match status" value="1"/>
</dbReference>
<dbReference type="SUPFAM" id="SSF55073">
    <property type="entry name" value="Nucleotide cyclase"/>
    <property type="match status" value="1"/>
</dbReference>
<organism evidence="11 12">
    <name type="scientific">Priapulus caudatus</name>
    <name type="common">Priapulid worm</name>
    <dbReference type="NCBI Taxonomy" id="37621"/>
    <lineage>
        <taxon>Eukaryota</taxon>
        <taxon>Metazoa</taxon>
        <taxon>Ecdysozoa</taxon>
        <taxon>Scalidophora</taxon>
        <taxon>Priapulida</taxon>
        <taxon>Priapulimorpha</taxon>
        <taxon>Priapulimorphida</taxon>
        <taxon>Priapulidae</taxon>
        <taxon>Priapulus</taxon>
    </lineage>
</organism>
<gene>
    <name evidence="12" type="primary">LOC106813878</name>
</gene>
<keyword evidence="7 8" id="KW-0456">Lyase</keyword>
<evidence type="ECO:0000256" key="8">
    <source>
        <dbReference type="RuleBase" id="RU000405"/>
    </source>
</evidence>
<evidence type="ECO:0000256" key="6">
    <source>
        <dbReference type="ARBA" id="ARBA00023180"/>
    </source>
</evidence>
<dbReference type="Proteomes" id="UP000695022">
    <property type="component" value="Unplaced"/>
</dbReference>
<feature type="signal peptide" evidence="9">
    <location>
        <begin position="1"/>
        <end position="21"/>
    </location>
</feature>
<dbReference type="SMART" id="SM00044">
    <property type="entry name" value="CYCc"/>
    <property type="match status" value="1"/>
</dbReference>
<evidence type="ECO:0000256" key="1">
    <source>
        <dbReference type="ARBA" id="ARBA00004370"/>
    </source>
</evidence>
<feature type="domain" description="Guanylate cyclase" evidence="10">
    <location>
        <begin position="78"/>
        <end position="210"/>
    </location>
</feature>
<dbReference type="PROSITE" id="PS00452">
    <property type="entry name" value="GUANYLATE_CYCLASE_1"/>
    <property type="match status" value="1"/>
</dbReference>
<dbReference type="Gene3D" id="6.10.250.780">
    <property type="match status" value="1"/>
</dbReference>
<evidence type="ECO:0000313" key="11">
    <source>
        <dbReference type="Proteomes" id="UP000695022"/>
    </source>
</evidence>
<keyword evidence="6" id="KW-0325">Glycoprotein</keyword>
<dbReference type="Gene3D" id="3.30.70.1230">
    <property type="entry name" value="Nucleotide cyclase"/>
    <property type="match status" value="1"/>
</dbReference>
<keyword evidence="5" id="KW-0472">Membrane</keyword>
<dbReference type="PROSITE" id="PS50125">
    <property type="entry name" value="GUANYLATE_CYCLASE_2"/>
    <property type="match status" value="1"/>
</dbReference>
<dbReference type="Pfam" id="PF00211">
    <property type="entry name" value="Guanylate_cyc"/>
    <property type="match status" value="1"/>
</dbReference>
<keyword evidence="4" id="KW-1133">Transmembrane helix</keyword>
<evidence type="ECO:0000256" key="4">
    <source>
        <dbReference type="ARBA" id="ARBA00022989"/>
    </source>
</evidence>
<sequence length="219" mass="24862">MCAVSALCPFIVVWYVVQVNRLSIGIKNYAEYLHWQTRELRLESEKTDVLLAQMLPKDVAKELKQGRMVPPEAYDSVTIFFSDIVGFTSISAASKPLQVVDLLNKLYTAFDARIDMYDVYKVETIGDAYMMVSGCPRRNGIRTCAERCCTLHSDLIQPSTRLYDSTLPDQKLLLRIGVPLRVRWVTGVVGNKMPRYCLFGDTVNTASRMESNGKRTYII</sequence>
<dbReference type="CDD" id="cd07302">
    <property type="entry name" value="CHD"/>
    <property type="match status" value="1"/>
</dbReference>
<keyword evidence="2" id="KW-0812">Transmembrane</keyword>
<keyword evidence="9" id="KW-0732">Signal</keyword>
<comment type="similarity">
    <text evidence="8">Belongs to the adenylyl cyclase class-4/guanylyl cyclase family.</text>
</comment>
<protein>
    <submittedName>
        <fullName evidence="12">Retinal guanylyl cyclase 2-like</fullName>
    </submittedName>
</protein>
<evidence type="ECO:0000256" key="9">
    <source>
        <dbReference type="SAM" id="SignalP"/>
    </source>
</evidence>
<feature type="chain" id="PRO_5045825651" evidence="9">
    <location>
        <begin position="22"/>
        <end position="219"/>
    </location>
</feature>
<evidence type="ECO:0000313" key="12">
    <source>
        <dbReference type="RefSeq" id="XP_014673610.1"/>
    </source>
</evidence>
<keyword evidence="3" id="KW-0547">Nucleotide-binding</keyword>
<evidence type="ECO:0000256" key="5">
    <source>
        <dbReference type="ARBA" id="ARBA00023136"/>
    </source>
</evidence>
<reference evidence="12" key="1">
    <citation type="submission" date="2025-08" db="UniProtKB">
        <authorList>
            <consortium name="RefSeq"/>
        </authorList>
    </citation>
    <scope>IDENTIFICATION</scope>
</reference>
<keyword evidence="11" id="KW-1185">Reference proteome</keyword>
<dbReference type="InterPro" id="IPR050401">
    <property type="entry name" value="Cyclic_nucleotide_synthase"/>
</dbReference>
<dbReference type="InterPro" id="IPR001054">
    <property type="entry name" value="A/G_cyclase"/>
</dbReference>
<dbReference type="GeneID" id="106813878"/>
<proteinExistence type="inferred from homology"/>
<evidence type="ECO:0000256" key="7">
    <source>
        <dbReference type="ARBA" id="ARBA00023239"/>
    </source>
</evidence>
<dbReference type="RefSeq" id="XP_014673610.1">
    <property type="nucleotide sequence ID" value="XM_014818124.1"/>
</dbReference>
<dbReference type="InterPro" id="IPR029787">
    <property type="entry name" value="Nucleotide_cyclase"/>
</dbReference>
<evidence type="ECO:0000259" key="10">
    <source>
        <dbReference type="PROSITE" id="PS50125"/>
    </source>
</evidence>
<accession>A0ABM1EN39</accession>
<evidence type="ECO:0000256" key="3">
    <source>
        <dbReference type="ARBA" id="ARBA00022741"/>
    </source>
</evidence>
<comment type="subcellular location">
    <subcellularLocation>
        <location evidence="1">Membrane</location>
    </subcellularLocation>
</comment>
<name>A0ABM1EN39_PRICU</name>